<accession>A0ABQ1XVE1</accession>
<proteinExistence type="predicted"/>
<dbReference type="InterPro" id="IPR010982">
    <property type="entry name" value="Lambda_DNA-bd_dom_sf"/>
</dbReference>
<evidence type="ECO:0000256" key="1">
    <source>
        <dbReference type="ARBA" id="ARBA00023015"/>
    </source>
</evidence>
<dbReference type="InterPro" id="IPR046335">
    <property type="entry name" value="LacI/GalR-like_sensor"/>
</dbReference>
<gene>
    <name evidence="5" type="ORF">GCM10011577_29650</name>
</gene>
<evidence type="ECO:0000313" key="6">
    <source>
        <dbReference type="Proteomes" id="UP000596938"/>
    </source>
</evidence>
<dbReference type="CDD" id="cd06284">
    <property type="entry name" value="PBP1_LacI-like"/>
    <property type="match status" value="1"/>
</dbReference>
<keyword evidence="6" id="KW-1185">Reference proteome</keyword>
<dbReference type="Gene3D" id="3.40.50.2300">
    <property type="match status" value="2"/>
</dbReference>
<dbReference type="EMBL" id="BMKU01000009">
    <property type="protein sequence ID" value="GGH03719.1"/>
    <property type="molecule type" value="Genomic_DNA"/>
</dbReference>
<dbReference type="RefSeq" id="WP_188812142.1">
    <property type="nucleotide sequence ID" value="NZ_BAAAWV010000001.1"/>
</dbReference>
<feature type="domain" description="HTH lacI-type" evidence="4">
    <location>
        <begin position="4"/>
        <end position="58"/>
    </location>
</feature>
<evidence type="ECO:0000256" key="3">
    <source>
        <dbReference type="ARBA" id="ARBA00023163"/>
    </source>
</evidence>
<dbReference type="CDD" id="cd01392">
    <property type="entry name" value="HTH_LacI"/>
    <property type="match status" value="1"/>
</dbReference>
<sequence length="332" mass="35553">MARATVQDVAKTAGVSVGTVSRVLNGSPAVSAASKEKVAGAIRQLNYRPLASARDLRRDRTMRILALAKNLDSPIVSEAFRGVGDAAALSGYVSLIAPTAGEPEREQQLVDMLRNGSVDGLIMFSPTMADDEIEAVATQMSVVQLCEVADSEAAFGVSIDDRQASYDITQHLIKTGSRKLAMIGNRAARSGRLREDGFRWALAEAGLSPEHLLFADGDFNFHSGRSLTRELLGSDRLPDAVFCGSDTVAAGCVREITDAGLRVPGDIAVAGFDDSIQAEMCVPGLTTIRQPAYDMGRVAFDALFERMTEPGAHRRGRTYLPHELVVRDSTKG</sequence>
<dbReference type="InterPro" id="IPR000843">
    <property type="entry name" value="HTH_LacI"/>
</dbReference>
<dbReference type="Pfam" id="PF13377">
    <property type="entry name" value="Peripla_BP_3"/>
    <property type="match status" value="1"/>
</dbReference>
<dbReference type="PRINTS" id="PR00036">
    <property type="entry name" value="HTHLACI"/>
</dbReference>
<dbReference type="InterPro" id="IPR028082">
    <property type="entry name" value="Peripla_BP_I"/>
</dbReference>
<keyword evidence="2" id="KW-0238">DNA-binding</keyword>
<dbReference type="Gene3D" id="1.10.260.40">
    <property type="entry name" value="lambda repressor-like DNA-binding domains"/>
    <property type="match status" value="1"/>
</dbReference>
<keyword evidence="3" id="KW-0804">Transcription</keyword>
<evidence type="ECO:0000259" key="4">
    <source>
        <dbReference type="PROSITE" id="PS50932"/>
    </source>
</evidence>
<dbReference type="Pfam" id="PF00356">
    <property type="entry name" value="LacI"/>
    <property type="match status" value="1"/>
</dbReference>
<evidence type="ECO:0000313" key="5">
    <source>
        <dbReference type="EMBL" id="GGH03719.1"/>
    </source>
</evidence>
<dbReference type="PROSITE" id="PS50932">
    <property type="entry name" value="HTH_LACI_2"/>
    <property type="match status" value="1"/>
</dbReference>
<protein>
    <submittedName>
        <fullName evidence="5">LacI family transcriptional regulator</fullName>
    </submittedName>
</protein>
<dbReference type="SUPFAM" id="SSF53822">
    <property type="entry name" value="Periplasmic binding protein-like I"/>
    <property type="match status" value="1"/>
</dbReference>
<dbReference type="PROSITE" id="PS00356">
    <property type="entry name" value="HTH_LACI_1"/>
    <property type="match status" value="1"/>
</dbReference>
<evidence type="ECO:0000256" key="2">
    <source>
        <dbReference type="ARBA" id="ARBA00023125"/>
    </source>
</evidence>
<reference evidence="6" key="1">
    <citation type="journal article" date="2019" name="Int. J. Syst. Evol. Microbiol.">
        <title>The Global Catalogue of Microorganisms (GCM) 10K type strain sequencing project: providing services to taxonomists for standard genome sequencing and annotation.</title>
        <authorList>
            <consortium name="The Broad Institute Genomics Platform"/>
            <consortium name="The Broad Institute Genome Sequencing Center for Infectious Disease"/>
            <person name="Wu L."/>
            <person name="Ma J."/>
        </authorList>
    </citation>
    <scope>NUCLEOTIDE SEQUENCE [LARGE SCALE GENOMIC DNA]</scope>
    <source>
        <strain evidence="6">CGMCC 1.1927</strain>
    </source>
</reference>
<dbReference type="Proteomes" id="UP000596938">
    <property type="component" value="Unassembled WGS sequence"/>
</dbReference>
<keyword evidence="1" id="KW-0805">Transcription regulation</keyword>
<comment type="caution">
    <text evidence="5">The sequence shown here is derived from an EMBL/GenBank/DDBJ whole genome shotgun (WGS) entry which is preliminary data.</text>
</comment>
<dbReference type="SUPFAM" id="SSF47413">
    <property type="entry name" value="lambda repressor-like DNA-binding domains"/>
    <property type="match status" value="1"/>
</dbReference>
<organism evidence="5 6">
    <name type="scientific">Pseudarthrobacter polychromogenes</name>
    <dbReference type="NCBI Taxonomy" id="1676"/>
    <lineage>
        <taxon>Bacteria</taxon>
        <taxon>Bacillati</taxon>
        <taxon>Actinomycetota</taxon>
        <taxon>Actinomycetes</taxon>
        <taxon>Micrococcales</taxon>
        <taxon>Micrococcaceae</taxon>
        <taxon>Pseudarthrobacter</taxon>
    </lineage>
</organism>
<dbReference type="PANTHER" id="PTHR30146:SF109">
    <property type="entry name" value="HTH-TYPE TRANSCRIPTIONAL REGULATOR GALS"/>
    <property type="match status" value="1"/>
</dbReference>
<name>A0ABQ1XVE1_9MICC</name>
<dbReference type="SMART" id="SM00354">
    <property type="entry name" value="HTH_LACI"/>
    <property type="match status" value="1"/>
</dbReference>
<dbReference type="PANTHER" id="PTHR30146">
    <property type="entry name" value="LACI-RELATED TRANSCRIPTIONAL REPRESSOR"/>
    <property type="match status" value="1"/>
</dbReference>